<proteinExistence type="predicted"/>
<evidence type="ECO:0000313" key="3">
    <source>
        <dbReference type="EMBL" id="CUS09620.1"/>
    </source>
</evidence>
<dbReference type="PANTHER" id="PTHR43695:SF2">
    <property type="entry name" value="PUTATIVE (AFU_ORTHOLOGUE AFUA_2G17250)-RELATED"/>
    <property type="match status" value="1"/>
</dbReference>
<protein>
    <recommendedName>
        <fullName evidence="2">SGNH hydrolase-type esterase domain-containing protein</fullName>
    </recommendedName>
</protein>
<evidence type="ECO:0000313" key="4">
    <source>
        <dbReference type="Proteomes" id="UP001412239"/>
    </source>
</evidence>
<dbReference type="InterPro" id="IPR036514">
    <property type="entry name" value="SGNH_hydro_sf"/>
</dbReference>
<dbReference type="Pfam" id="PF13472">
    <property type="entry name" value="Lipase_GDSL_2"/>
    <property type="match status" value="1"/>
</dbReference>
<dbReference type="Proteomes" id="UP001412239">
    <property type="component" value="Unassembled WGS sequence"/>
</dbReference>
<feature type="chain" id="PRO_5012606732" description="SGNH hydrolase-type esterase domain-containing protein" evidence="1">
    <location>
        <begin position="20"/>
        <end position="254"/>
    </location>
</feature>
<dbReference type="InterPro" id="IPR037459">
    <property type="entry name" value="RhgT-like"/>
</dbReference>
<organism evidence="3 4">
    <name type="scientific">Tuber aestivum</name>
    <name type="common">summer truffle</name>
    <dbReference type="NCBI Taxonomy" id="59557"/>
    <lineage>
        <taxon>Eukaryota</taxon>
        <taxon>Fungi</taxon>
        <taxon>Dikarya</taxon>
        <taxon>Ascomycota</taxon>
        <taxon>Pezizomycotina</taxon>
        <taxon>Pezizomycetes</taxon>
        <taxon>Pezizales</taxon>
        <taxon>Tuberaceae</taxon>
        <taxon>Tuber</taxon>
    </lineage>
</organism>
<dbReference type="Gene3D" id="3.40.50.1110">
    <property type="entry name" value="SGNH hydrolase"/>
    <property type="match status" value="1"/>
</dbReference>
<dbReference type="EMBL" id="LN891076">
    <property type="protein sequence ID" value="CUS09620.1"/>
    <property type="molecule type" value="Genomic_DNA"/>
</dbReference>
<gene>
    <name evidence="3" type="ORF">GSTUAT00006335001</name>
</gene>
<dbReference type="GO" id="GO:0016787">
    <property type="term" value="F:hydrolase activity"/>
    <property type="evidence" value="ECO:0007669"/>
    <property type="project" value="InterPro"/>
</dbReference>
<keyword evidence="1" id="KW-0732">Signal</keyword>
<keyword evidence="4" id="KW-1185">Reference proteome</keyword>
<feature type="domain" description="SGNH hydrolase-type esterase" evidence="2">
    <location>
        <begin position="34"/>
        <end position="214"/>
    </location>
</feature>
<dbReference type="AlphaFoldDB" id="A0A292PT24"/>
<evidence type="ECO:0000256" key="1">
    <source>
        <dbReference type="SAM" id="SignalP"/>
    </source>
</evidence>
<evidence type="ECO:0000259" key="2">
    <source>
        <dbReference type="Pfam" id="PF13472"/>
    </source>
</evidence>
<sequence>MLFKKEILSLLACTAGALGAHIRNRDATSVFLLAGDSTTAKQTDGGGGWGEGFKNFTISSPSFAVNYGHNGATTSSFISGGDWETVLSEASRHSSSKTVYVTIQHQFGHNDQKLSNFVETYKSNLRRMISDVKANDAIPIIVTSISRRKYRSNGTINDNLETWAGYAISVANEGETMYIDLWKNSVKYLEKIGETAARKLDLKSGDATHLNGNGSIVFGRMVMDLLCEKSAAIRAVAKQDEKLSGNIEAGTPSF</sequence>
<name>A0A292PT24_9PEZI</name>
<feature type="signal peptide" evidence="1">
    <location>
        <begin position="1"/>
        <end position="19"/>
    </location>
</feature>
<dbReference type="PANTHER" id="PTHR43695">
    <property type="entry name" value="PUTATIVE (AFU_ORTHOLOGUE AFUA_2G17250)-RELATED"/>
    <property type="match status" value="1"/>
</dbReference>
<accession>A0A292PT24</accession>
<reference evidence="3" key="1">
    <citation type="submission" date="2015-10" db="EMBL/GenBank/DDBJ databases">
        <authorList>
            <person name="Regsiter A."/>
            <person name="william w."/>
        </authorList>
    </citation>
    <scope>NUCLEOTIDE SEQUENCE</scope>
    <source>
        <strain evidence="3">Montdore</strain>
    </source>
</reference>
<dbReference type="InterPro" id="IPR013830">
    <property type="entry name" value="SGNH_hydro"/>
</dbReference>
<dbReference type="SUPFAM" id="SSF52266">
    <property type="entry name" value="SGNH hydrolase"/>
    <property type="match status" value="1"/>
</dbReference>